<comment type="caution">
    <text evidence="2">The sequence shown here is derived from an EMBL/GenBank/DDBJ whole genome shotgun (WGS) entry which is preliminary data.</text>
</comment>
<reference evidence="2 3" key="1">
    <citation type="submission" date="2019-12" db="EMBL/GenBank/DDBJ databases">
        <title>Genomic-based taxomic classification of the family Erythrobacteraceae.</title>
        <authorList>
            <person name="Xu L."/>
        </authorList>
    </citation>
    <scope>NUCLEOTIDE SEQUENCE [LARGE SCALE GENOMIC DNA]</scope>
    <source>
        <strain evidence="2 3">LMG 29518</strain>
    </source>
</reference>
<gene>
    <name evidence="2" type="ORF">GRI91_09035</name>
</gene>
<dbReference type="EMBL" id="WTYT01000003">
    <property type="protein sequence ID" value="MXO65898.1"/>
    <property type="molecule type" value="Genomic_DNA"/>
</dbReference>
<feature type="transmembrane region" description="Helical" evidence="1">
    <location>
        <begin position="35"/>
        <end position="52"/>
    </location>
</feature>
<evidence type="ECO:0000313" key="2">
    <source>
        <dbReference type="EMBL" id="MXO65898.1"/>
    </source>
</evidence>
<name>A0A6I4T5E5_9SPHN</name>
<feature type="transmembrane region" description="Helical" evidence="1">
    <location>
        <begin position="6"/>
        <end position="23"/>
    </location>
</feature>
<feature type="transmembrane region" description="Helical" evidence="1">
    <location>
        <begin position="58"/>
        <end position="83"/>
    </location>
</feature>
<keyword evidence="1" id="KW-0472">Membrane</keyword>
<keyword evidence="1" id="KW-1133">Transmembrane helix</keyword>
<keyword evidence="1" id="KW-0812">Transmembrane</keyword>
<sequence>MISGLGYGLTVVAAALVYLGSSNQPLLASRRWRGMLPWVGIAGLVAAFVLLLRDRGAVTTSFILVTLAMLTWSFLPVMVGWFMRGKGKGR</sequence>
<protein>
    <submittedName>
        <fullName evidence="2">Uncharacterized protein</fullName>
    </submittedName>
</protein>
<evidence type="ECO:0000313" key="3">
    <source>
        <dbReference type="Proteomes" id="UP000438476"/>
    </source>
</evidence>
<dbReference type="AlphaFoldDB" id="A0A6I4T5E5"/>
<proteinExistence type="predicted"/>
<evidence type="ECO:0000256" key="1">
    <source>
        <dbReference type="SAM" id="Phobius"/>
    </source>
</evidence>
<organism evidence="2 3">
    <name type="scientific">Altericroceibacterium endophyticum</name>
    <dbReference type="NCBI Taxonomy" id="1808508"/>
    <lineage>
        <taxon>Bacteria</taxon>
        <taxon>Pseudomonadati</taxon>
        <taxon>Pseudomonadota</taxon>
        <taxon>Alphaproteobacteria</taxon>
        <taxon>Sphingomonadales</taxon>
        <taxon>Erythrobacteraceae</taxon>
        <taxon>Altericroceibacterium</taxon>
    </lineage>
</organism>
<accession>A0A6I4T5E5</accession>
<dbReference type="Proteomes" id="UP000438476">
    <property type="component" value="Unassembled WGS sequence"/>
</dbReference>
<keyword evidence="3" id="KW-1185">Reference proteome</keyword>